<dbReference type="SUPFAM" id="SSF56300">
    <property type="entry name" value="Metallo-dependent phosphatases"/>
    <property type="match status" value="1"/>
</dbReference>
<feature type="chain" id="PRO_5044971087" evidence="1">
    <location>
        <begin position="36"/>
        <end position="776"/>
    </location>
</feature>
<keyword evidence="3" id="KW-1133">Transmembrane helix</keyword>
<dbReference type="InterPro" id="IPR036907">
    <property type="entry name" value="5'-Nucleotdase_C_sf"/>
</dbReference>
<keyword evidence="3" id="KW-0472">Membrane</keyword>
<name>A0ABT7TDT2_9MICO</name>
<dbReference type="InterPro" id="IPR008334">
    <property type="entry name" value="5'-Nucleotdase_C"/>
</dbReference>
<evidence type="ECO:0000256" key="2">
    <source>
        <dbReference type="SAM" id="MobiDB-lite"/>
    </source>
</evidence>
<sequence>MNAHTPPRRRRLAGASALVAAGVLTALTVPSAALAAEGDTTIDLYNVNDFHGRIAKSISQTDGKPTPRDGDAAGAATLAGALEQLRGADPSTSAFVSSGDNIGGSTFESFIQDDQPTIDVLNQMDLSVSAIGNHELDKGQDDLRDRVIGGQGEGVRAAQWDYVSANILDSATGKPAFQPYSIQEISGKRVGFIGATVDLIGQGLVAPDGIAGLEMGDITTEVNKVATQLTDGDTANDEADVLVLLVHDGAESTTKPGPSDDSDFARAVYGVTPKVSAILSAHTHQTYAYSIVPTGGTVARPVIQTGSYGFNLGHVRLTVAADGSVTAAAPENLRLVDGTYTPDPAVQPTVDAAVKEADRLGAVELGTIDRDLKRAVQSNGSENRGGESTLGNFVAEVQRDQTQRQGSQIAFMNPGGLRADIASGAVTYKEAAVVQPFANTLVVLDLTGDQIRRALEQQWQPSTASRPFLKLGASAGFAYTYDPLAAPGERITGMTLDGQPIESDRTYKVTVNSFLATGGDNFGAFKEAAAKQDSGMVDLEAQVQYFKEKQGQTVAVQQDQRSVGVRVSEAPDGSFGPGDAVRIDLSSLTFSNAADQGGTVSVSAGGQELATAEVDPTVVDTTDEQGRATLEFTVPGTPAAGAQPRAARAAALAAPTATTDEPLVVTLPNGQTITLAVTIPVETAVEPDPGTGTGDPTDPGTPGAGTPGTGTPSAGAPVGGVSDGGRPSAARGDLAFTGADLVVPGIAAGVLLLAGTVALVLARRKRTVEDAPVLTD</sequence>
<keyword evidence="1 5" id="KW-0378">Hydrolase</keyword>
<comment type="caution">
    <text evidence="5">The sequence shown here is derived from an EMBL/GenBank/DDBJ whole genome shotgun (WGS) entry which is preliminary data.</text>
</comment>
<keyword evidence="1" id="KW-0732">Signal</keyword>
<gene>
    <name evidence="5" type="ORF">QUG98_04665</name>
</gene>
<reference evidence="5 6" key="1">
    <citation type="submission" date="2023-06" db="EMBL/GenBank/DDBJ databases">
        <authorList>
            <person name="Feng G."/>
            <person name="Li J."/>
            <person name="Zhu H."/>
        </authorList>
    </citation>
    <scope>NUCLEOTIDE SEQUENCE [LARGE SCALE GENOMIC DNA]</scope>
    <source>
        <strain evidence="5 6">RHCJP20</strain>
    </source>
</reference>
<dbReference type="PROSITE" id="PS51318">
    <property type="entry name" value="TAT"/>
    <property type="match status" value="1"/>
</dbReference>
<dbReference type="InterPro" id="IPR029052">
    <property type="entry name" value="Metallo-depent_PP-like"/>
</dbReference>
<dbReference type="Pfam" id="PF02872">
    <property type="entry name" value="5_nucleotid_C"/>
    <property type="match status" value="1"/>
</dbReference>
<accession>A0ABT7TDT2</accession>
<evidence type="ECO:0000259" key="4">
    <source>
        <dbReference type="Pfam" id="PF02872"/>
    </source>
</evidence>
<comment type="similarity">
    <text evidence="1">Belongs to the 5'-nucleotidase family.</text>
</comment>
<dbReference type="Gene3D" id="3.60.21.10">
    <property type="match status" value="1"/>
</dbReference>
<dbReference type="RefSeq" id="WP_289469453.1">
    <property type="nucleotide sequence ID" value="NZ_JAUCMM010000002.1"/>
</dbReference>
<feature type="compositionally biased region" description="Low complexity" evidence="2">
    <location>
        <begin position="687"/>
        <end position="701"/>
    </location>
</feature>
<dbReference type="PRINTS" id="PR01607">
    <property type="entry name" value="APYRASEFAMLY"/>
</dbReference>
<evidence type="ECO:0000313" key="5">
    <source>
        <dbReference type="EMBL" id="MDM7887741.1"/>
    </source>
</evidence>
<dbReference type="InterPro" id="IPR006311">
    <property type="entry name" value="TAT_signal"/>
</dbReference>
<dbReference type="Proteomes" id="UP001235720">
    <property type="component" value="Unassembled WGS sequence"/>
</dbReference>
<evidence type="ECO:0000313" key="6">
    <source>
        <dbReference type="Proteomes" id="UP001235720"/>
    </source>
</evidence>
<feature type="signal peptide" evidence="1">
    <location>
        <begin position="1"/>
        <end position="35"/>
    </location>
</feature>
<dbReference type="Gene3D" id="3.90.780.10">
    <property type="entry name" value="5'-Nucleotidase, C-terminal domain"/>
    <property type="match status" value="1"/>
</dbReference>
<protein>
    <submittedName>
        <fullName evidence="5">Bifunctional UDP-sugar hydrolase/5'-nucleotidase</fullName>
    </submittedName>
</protein>
<feature type="domain" description="5'-Nucleotidase C-terminal" evidence="4">
    <location>
        <begin position="379"/>
        <end position="527"/>
    </location>
</feature>
<dbReference type="EMBL" id="JAUCMM010000002">
    <property type="protein sequence ID" value="MDM7887741.1"/>
    <property type="molecule type" value="Genomic_DNA"/>
</dbReference>
<keyword evidence="3" id="KW-0812">Transmembrane</keyword>
<dbReference type="SUPFAM" id="SSF55816">
    <property type="entry name" value="5'-nucleotidase (syn. UDP-sugar hydrolase), C-terminal domain"/>
    <property type="match status" value="1"/>
</dbReference>
<evidence type="ECO:0000256" key="1">
    <source>
        <dbReference type="RuleBase" id="RU362119"/>
    </source>
</evidence>
<feature type="transmembrane region" description="Helical" evidence="3">
    <location>
        <begin position="741"/>
        <end position="762"/>
    </location>
</feature>
<dbReference type="PANTHER" id="PTHR11575">
    <property type="entry name" value="5'-NUCLEOTIDASE-RELATED"/>
    <property type="match status" value="1"/>
</dbReference>
<dbReference type="GO" id="GO:0016787">
    <property type="term" value="F:hydrolase activity"/>
    <property type="evidence" value="ECO:0007669"/>
    <property type="project" value="UniProtKB-KW"/>
</dbReference>
<proteinExistence type="inferred from homology"/>
<organism evidence="5 6">
    <name type="scientific">Curtobacterium subtropicum</name>
    <dbReference type="NCBI Taxonomy" id="3055138"/>
    <lineage>
        <taxon>Bacteria</taxon>
        <taxon>Bacillati</taxon>
        <taxon>Actinomycetota</taxon>
        <taxon>Actinomycetes</taxon>
        <taxon>Micrococcales</taxon>
        <taxon>Microbacteriaceae</taxon>
        <taxon>Curtobacterium</taxon>
    </lineage>
</organism>
<dbReference type="InterPro" id="IPR006179">
    <property type="entry name" value="5_nucleotidase/apyrase"/>
</dbReference>
<keyword evidence="1" id="KW-0547">Nucleotide-binding</keyword>
<evidence type="ECO:0000256" key="3">
    <source>
        <dbReference type="SAM" id="Phobius"/>
    </source>
</evidence>
<feature type="region of interest" description="Disordered" evidence="2">
    <location>
        <begin position="684"/>
        <end position="728"/>
    </location>
</feature>
<dbReference type="PANTHER" id="PTHR11575:SF24">
    <property type="entry name" value="5'-NUCLEOTIDASE"/>
    <property type="match status" value="1"/>
</dbReference>
<keyword evidence="6" id="KW-1185">Reference proteome</keyword>